<accession>A0A1G7I6M0</accession>
<dbReference type="Pfam" id="PF01351">
    <property type="entry name" value="RNase_HII"/>
    <property type="match status" value="1"/>
</dbReference>
<evidence type="ECO:0000256" key="5">
    <source>
        <dbReference type="ARBA" id="ARBA00008378"/>
    </source>
</evidence>
<evidence type="ECO:0000256" key="10">
    <source>
        <dbReference type="ARBA" id="ARBA00022801"/>
    </source>
</evidence>
<feature type="domain" description="RNase H type-2" evidence="14">
    <location>
        <begin position="97"/>
        <end position="309"/>
    </location>
</feature>
<evidence type="ECO:0000256" key="9">
    <source>
        <dbReference type="ARBA" id="ARBA00022759"/>
    </source>
</evidence>
<dbReference type="Gene3D" id="3.30.420.10">
    <property type="entry name" value="Ribonuclease H-like superfamily/Ribonuclease H"/>
    <property type="match status" value="1"/>
</dbReference>
<keyword evidence="16" id="KW-1185">Reference proteome</keyword>
<comment type="similarity">
    <text evidence="5">Belongs to the RNase HII family. RnhC subfamily.</text>
</comment>
<comment type="catalytic activity">
    <reaction evidence="1 12 13">
        <text>Endonucleolytic cleavage to 5'-phosphomonoester.</text>
        <dbReference type="EC" id="3.1.26.4"/>
    </reaction>
</comment>
<dbReference type="InterPro" id="IPR012337">
    <property type="entry name" value="RNaseH-like_sf"/>
</dbReference>
<organism evidence="15 16">
    <name type="scientific">Sporolituus thermophilus DSM 23256</name>
    <dbReference type="NCBI Taxonomy" id="1123285"/>
    <lineage>
        <taxon>Bacteria</taxon>
        <taxon>Bacillati</taxon>
        <taxon>Bacillota</taxon>
        <taxon>Negativicutes</taxon>
        <taxon>Selenomonadales</taxon>
        <taxon>Sporomusaceae</taxon>
        <taxon>Sporolituus</taxon>
    </lineage>
</organism>
<comment type="cofactor">
    <cofactor evidence="12">
        <name>Mn(2+)</name>
        <dbReference type="ChEBI" id="CHEBI:29035"/>
    </cofactor>
    <cofactor evidence="12">
        <name>Mg(2+)</name>
        <dbReference type="ChEBI" id="CHEBI:18420"/>
    </cofactor>
    <text evidence="12">Manganese or magnesium. Binds 1 divalent metal ion per monomer in the absence of substrate. May bind a second metal ion after substrate binding.</text>
</comment>
<dbReference type="PANTHER" id="PTHR10954:SF23">
    <property type="entry name" value="RIBONUCLEASE"/>
    <property type="match status" value="1"/>
</dbReference>
<keyword evidence="9 12" id="KW-0255">Endonuclease</keyword>
<dbReference type="InterPro" id="IPR036397">
    <property type="entry name" value="RNaseH_sf"/>
</dbReference>
<evidence type="ECO:0000313" key="16">
    <source>
        <dbReference type="Proteomes" id="UP000243333"/>
    </source>
</evidence>
<keyword evidence="8 12" id="KW-0479">Metal-binding</keyword>
<comment type="function">
    <text evidence="3 13">Endonuclease that specifically degrades the RNA of RNA-DNA hybrids.</text>
</comment>
<evidence type="ECO:0000256" key="7">
    <source>
        <dbReference type="ARBA" id="ARBA00022722"/>
    </source>
</evidence>
<dbReference type="EMBL" id="FNBU01000002">
    <property type="protein sequence ID" value="SDF08248.1"/>
    <property type="molecule type" value="Genomic_DNA"/>
</dbReference>
<dbReference type="EC" id="3.1.26.4" evidence="13"/>
<dbReference type="Proteomes" id="UP000243333">
    <property type="component" value="Unassembled WGS sequence"/>
</dbReference>
<dbReference type="GO" id="GO:0004523">
    <property type="term" value="F:RNA-DNA hybrid ribonuclease activity"/>
    <property type="evidence" value="ECO:0007669"/>
    <property type="project" value="UniProtKB-UniRule"/>
</dbReference>
<keyword evidence="7 12" id="KW-0540">Nuclease</keyword>
<evidence type="ECO:0000256" key="2">
    <source>
        <dbReference type="ARBA" id="ARBA00001946"/>
    </source>
</evidence>
<feature type="binding site" evidence="12">
    <location>
        <position position="211"/>
    </location>
    <ligand>
        <name>a divalent metal cation</name>
        <dbReference type="ChEBI" id="CHEBI:60240"/>
    </ligand>
</feature>
<dbReference type="PANTHER" id="PTHR10954">
    <property type="entry name" value="RIBONUCLEASE H2 SUBUNIT A"/>
    <property type="match status" value="1"/>
</dbReference>
<dbReference type="GO" id="GO:0006298">
    <property type="term" value="P:mismatch repair"/>
    <property type="evidence" value="ECO:0007669"/>
    <property type="project" value="TreeGrafter"/>
</dbReference>
<protein>
    <recommendedName>
        <fullName evidence="13">Ribonuclease</fullName>
        <ecNumber evidence="13">3.1.26.4</ecNumber>
    </recommendedName>
</protein>
<sequence>MNSLEETRAALQQALALEELSVADERVIPYGLQIVVTDNRHKTAVNIYSGKKGISITVGGAASPLKDRVEKIANDLVFGRAADGNPPGFEGVPDFDNRWIGSDESGKGDFFGPLVIAAVMVDVATAAALSASGVRDSKLLSDEKVKALAPRIREICNGRFAQVEITPAKYNVLYQRFRAEGKNLNHLLAWAHASAIEEVLTLAPCRFALVDKFADESLIRSRLFVKGREITLVQAPKAEKNVAVAAASILARERFLHWIELFREQYKMDFPKGASAAVTDAARTFAQRYGKNCLSNVAKLHFKTADELY</sequence>
<dbReference type="InterPro" id="IPR001352">
    <property type="entry name" value="RNase_HII/HIII"/>
</dbReference>
<evidence type="ECO:0000259" key="14">
    <source>
        <dbReference type="PROSITE" id="PS51975"/>
    </source>
</evidence>
<gene>
    <name evidence="15" type="ORF">SAMN05660235_00367</name>
</gene>
<dbReference type="NCBIfam" id="TIGR00716">
    <property type="entry name" value="rnhC"/>
    <property type="match status" value="1"/>
</dbReference>
<evidence type="ECO:0000256" key="11">
    <source>
        <dbReference type="ARBA" id="ARBA00022842"/>
    </source>
</evidence>
<dbReference type="GO" id="GO:0046872">
    <property type="term" value="F:metal ion binding"/>
    <property type="evidence" value="ECO:0007669"/>
    <property type="project" value="UniProtKB-KW"/>
</dbReference>
<evidence type="ECO:0000256" key="3">
    <source>
        <dbReference type="ARBA" id="ARBA00004065"/>
    </source>
</evidence>
<evidence type="ECO:0000256" key="1">
    <source>
        <dbReference type="ARBA" id="ARBA00000077"/>
    </source>
</evidence>
<evidence type="ECO:0000256" key="4">
    <source>
        <dbReference type="ARBA" id="ARBA00004496"/>
    </source>
</evidence>
<dbReference type="CDD" id="cd06590">
    <property type="entry name" value="RNase_HII_bacteria_HIII_like"/>
    <property type="match status" value="1"/>
</dbReference>
<comment type="subcellular location">
    <subcellularLocation>
        <location evidence="4">Cytoplasm</location>
    </subcellularLocation>
</comment>
<proteinExistence type="inferred from homology"/>
<keyword evidence="6" id="KW-0963">Cytoplasm</keyword>
<dbReference type="GO" id="GO:0003723">
    <property type="term" value="F:RNA binding"/>
    <property type="evidence" value="ECO:0007669"/>
    <property type="project" value="UniProtKB-UniRule"/>
</dbReference>
<dbReference type="InterPro" id="IPR004641">
    <property type="entry name" value="RNase_HIII"/>
</dbReference>
<evidence type="ECO:0000256" key="6">
    <source>
        <dbReference type="ARBA" id="ARBA00022490"/>
    </source>
</evidence>
<evidence type="ECO:0000256" key="8">
    <source>
        <dbReference type="ARBA" id="ARBA00022723"/>
    </source>
</evidence>
<dbReference type="SUPFAM" id="SSF53098">
    <property type="entry name" value="Ribonuclease H-like"/>
    <property type="match status" value="1"/>
</dbReference>
<name>A0A1G7I6M0_9FIRM</name>
<evidence type="ECO:0000313" key="15">
    <source>
        <dbReference type="EMBL" id="SDF08248.1"/>
    </source>
</evidence>
<dbReference type="GO" id="GO:0043137">
    <property type="term" value="P:DNA replication, removal of RNA primer"/>
    <property type="evidence" value="ECO:0007669"/>
    <property type="project" value="TreeGrafter"/>
</dbReference>
<comment type="cofactor">
    <cofactor evidence="2">
        <name>Mg(2+)</name>
        <dbReference type="ChEBI" id="CHEBI:18420"/>
    </cofactor>
</comment>
<evidence type="ECO:0000256" key="13">
    <source>
        <dbReference type="RuleBase" id="RU003515"/>
    </source>
</evidence>
<dbReference type="STRING" id="1123285.SAMN05660235_00367"/>
<evidence type="ECO:0000256" key="12">
    <source>
        <dbReference type="PROSITE-ProRule" id="PRU01319"/>
    </source>
</evidence>
<feature type="binding site" evidence="12">
    <location>
        <position position="104"/>
    </location>
    <ligand>
        <name>a divalent metal cation</name>
        <dbReference type="ChEBI" id="CHEBI:60240"/>
    </ligand>
</feature>
<keyword evidence="10 12" id="KW-0378">Hydrolase</keyword>
<keyword evidence="11" id="KW-0460">Magnesium</keyword>
<dbReference type="InterPro" id="IPR024567">
    <property type="entry name" value="RNase_HII/HIII_dom"/>
</dbReference>
<dbReference type="PROSITE" id="PS51975">
    <property type="entry name" value="RNASE_H_2"/>
    <property type="match status" value="1"/>
</dbReference>
<dbReference type="RefSeq" id="WP_245690212.1">
    <property type="nucleotide sequence ID" value="NZ_FNBU01000002.1"/>
</dbReference>
<feature type="binding site" evidence="12">
    <location>
        <position position="103"/>
    </location>
    <ligand>
        <name>a divalent metal cation</name>
        <dbReference type="ChEBI" id="CHEBI:60240"/>
    </ligand>
</feature>
<dbReference type="GO" id="GO:0032299">
    <property type="term" value="C:ribonuclease H2 complex"/>
    <property type="evidence" value="ECO:0007669"/>
    <property type="project" value="TreeGrafter"/>
</dbReference>
<dbReference type="GO" id="GO:0005737">
    <property type="term" value="C:cytoplasm"/>
    <property type="evidence" value="ECO:0007669"/>
    <property type="project" value="UniProtKB-SubCell"/>
</dbReference>
<reference evidence="16" key="1">
    <citation type="submission" date="2016-10" db="EMBL/GenBank/DDBJ databases">
        <authorList>
            <person name="Varghese N."/>
            <person name="Submissions S."/>
        </authorList>
    </citation>
    <scope>NUCLEOTIDE SEQUENCE [LARGE SCALE GENOMIC DNA]</scope>
    <source>
        <strain evidence="16">DSM 23256</strain>
    </source>
</reference>
<dbReference type="AlphaFoldDB" id="A0A1G7I6M0"/>